<dbReference type="Proteomes" id="UP000470302">
    <property type="component" value="Unassembled WGS sequence"/>
</dbReference>
<evidence type="ECO:0000256" key="1">
    <source>
        <dbReference type="SAM" id="Phobius"/>
    </source>
</evidence>
<feature type="transmembrane region" description="Helical" evidence="1">
    <location>
        <begin position="30"/>
        <end position="55"/>
    </location>
</feature>
<gene>
    <name evidence="2" type="ORF">GTP91_27290</name>
</gene>
<keyword evidence="1" id="KW-1133">Transmembrane helix</keyword>
<evidence type="ECO:0000313" key="2">
    <source>
        <dbReference type="EMBL" id="MYM90866.1"/>
    </source>
</evidence>
<organism evidence="2 3">
    <name type="scientific">Duganella vulcania</name>
    <dbReference type="NCBI Taxonomy" id="2692166"/>
    <lineage>
        <taxon>Bacteria</taxon>
        <taxon>Pseudomonadati</taxon>
        <taxon>Pseudomonadota</taxon>
        <taxon>Betaproteobacteria</taxon>
        <taxon>Burkholderiales</taxon>
        <taxon>Oxalobacteraceae</taxon>
        <taxon>Telluria group</taxon>
        <taxon>Duganella</taxon>
    </lineage>
</organism>
<dbReference type="EMBL" id="WWCW01000146">
    <property type="protein sequence ID" value="MYM90866.1"/>
    <property type="molecule type" value="Genomic_DNA"/>
</dbReference>
<name>A0A845GCC6_9BURK</name>
<protein>
    <submittedName>
        <fullName evidence="2">Uncharacterized protein</fullName>
    </submittedName>
</protein>
<proteinExistence type="predicted"/>
<sequence length="109" mass="11453">MKASIKAALISALVFPGLGHLVLRRGARGLLFIVPALLAGGYLLRATLALAGKLIDEVSSGRLPPDPLLVLERVHNSGIDNPLTNGAALVCIVCWIGSVADALWLGRHR</sequence>
<accession>A0A845GCC6</accession>
<dbReference type="RefSeq" id="WP_161099589.1">
    <property type="nucleotide sequence ID" value="NZ_WWCW01000146.1"/>
</dbReference>
<keyword evidence="1" id="KW-0812">Transmembrane</keyword>
<feature type="transmembrane region" description="Helical" evidence="1">
    <location>
        <begin position="86"/>
        <end position="106"/>
    </location>
</feature>
<reference evidence="2 3" key="1">
    <citation type="submission" date="2020-01" db="EMBL/GenBank/DDBJ databases">
        <title>Novel species isolated from a subtropical stream in China.</title>
        <authorList>
            <person name="Lu H."/>
        </authorList>
    </citation>
    <scope>NUCLEOTIDE SEQUENCE [LARGE SCALE GENOMIC DNA]</scope>
    <source>
        <strain evidence="2 3">FT82W</strain>
    </source>
</reference>
<keyword evidence="1" id="KW-0472">Membrane</keyword>
<evidence type="ECO:0000313" key="3">
    <source>
        <dbReference type="Proteomes" id="UP000470302"/>
    </source>
</evidence>
<feature type="transmembrane region" description="Helical" evidence="1">
    <location>
        <begin position="6"/>
        <end position="23"/>
    </location>
</feature>
<comment type="caution">
    <text evidence="2">The sequence shown here is derived from an EMBL/GenBank/DDBJ whole genome shotgun (WGS) entry which is preliminary data.</text>
</comment>
<dbReference type="AlphaFoldDB" id="A0A845GCC6"/>